<feature type="transmembrane region" description="Helical" evidence="11">
    <location>
        <begin position="276"/>
        <end position="298"/>
    </location>
</feature>
<dbReference type="SMART" id="SM00228">
    <property type="entry name" value="PDZ"/>
    <property type="match status" value="1"/>
</dbReference>
<dbReference type="Proteomes" id="UP000028481">
    <property type="component" value="Chromosome"/>
</dbReference>
<evidence type="ECO:0000256" key="3">
    <source>
        <dbReference type="ARBA" id="ARBA00007931"/>
    </source>
</evidence>
<evidence type="ECO:0000256" key="6">
    <source>
        <dbReference type="ARBA" id="ARBA00022801"/>
    </source>
</evidence>
<dbReference type="KEGG" id="tcm:HL41_05080"/>
<keyword evidence="6 11" id="KW-0378">Hydrolase</keyword>
<dbReference type="eggNOG" id="COG0750">
    <property type="taxonomic scope" value="Bacteria"/>
</dbReference>
<proteinExistence type="inferred from homology"/>
<evidence type="ECO:0000259" key="12">
    <source>
        <dbReference type="PROSITE" id="PS50106"/>
    </source>
</evidence>
<dbReference type="Gene3D" id="2.30.42.10">
    <property type="match status" value="1"/>
</dbReference>
<dbReference type="PaxDb" id="289377-HL41_05080"/>
<evidence type="ECO:0000256" key="8">
    <source>
        <dbReference type="ARBA" id="ARBA00022989"/>
    </source>
</evidence>
<feature type="transmembrane region" description="Helical" evidence="11">
    <location>
        <begin position="94"/>
        <end position="118"/>
    </location>
</feature>
<dbReference type="RefSeq" id="WP_038060702.1">
    <property type="nucleotide sequence ID" value="NZ_CP008796.1"/>
</dbReference>
<evidence type="ECO:0000313" key="14">
    <source>
        <dbReference type="Proteomes" id="UP000028481"/>
    </source>
</evidence>
<dbReference type="InterPro" id="IPR004387">
    <property type="entry name" value="Pept_M50_Zn"/>
</dbReference>
<dbReference type="GO" id="GO:0006508">
    <property type="term" value="P:proteolysis"/>
    <property type="evidence" value="ECO:0007669"/>
    <property type="project" value="UniProtKB-KW"/>
</dbReference>
<keyword evidence="4" id="KW-0645">Protease</keyword>
<dbReference type="Pfam" id="PF17820">
    <property type="entry name" value="PDZ_6"/>
    <property type="match status" value="1"/>
</dbReference>
<evidence type="ECO:0000256" key="11">
    <source>
        <dbReference type="RuleBase" id="RU362031"/>
    </source>
</evidence>
<dbReference type="OrthoDB" id="9782003at2"/>
<evidence type="ECO:0000256" key="7">
    <source>
        <dbReference type="ARBA" id="ARBA00022833"/>
    </source>
</evidence>
<comment type="cofactor">
    <cofactor evidence="1 11">
        <name>Zn(2+)</name>
        <dbReference type="ChEBI" id="CHEBI:29105"/>
    </cofactor>
</comment>
<sequence length="359" mass="39396">MLTVIIALLVIGVLIFVHELGHFIAAKLMGVKVEIFSLGFGPKIIGFKAGETEYRVSAFPLGGYVKLYGEHPETLPSVVEKDKAFAFKKPWQKAFIVVAGPLANFILPVLLFWFLFWASGSYLLSTKIGEVLPGSPAEKAGLAPGDEIIEVNGKKVKSFDQLILYLKSQEMVKEVSLKIKRNSQELEVKIIPEMKEGYNLFGKKTQVPFIGVKSTQEVVHQRHGFIESFVLAVEKVVDITTLTFVAIFKLFTGELPFSTLGGPITIGKMAGDTAKLGIYPLISFTGLLSINLGIINLLPLPMLDGGHLVIFGIEAIRGKPLSLKTQELILKIGLFIIIALSIAVFYNDILKLLSGWKLP</sequence>
<dbReference type="PROSITE" id="PS50106">
    <property type="entry name" value="PDZ"/>
    <property type="match status" value="1"/>
</dbReference>
<evidence type="ECO:0000256" key="2">
    <source>
        <dbReference type="ARBA" id="ARBA00004141"/>
    </source>
</evidence>
<evidence type="ECO:0000256" key="10">
    <source>
        <dbReference type="ARBA" id="ARBA00023136"/>
    </source>
</evidence>
<dbReference type="InterPro" id="IPR008915">
    <property type="entry name" value="Peptidase_M50"/>
</dbReference>
<dbReference type="SUPFAM" id="SSF50156">
    <property type="entry name" value="PDZ domain-like"/>
    <property type="match status" value="1"/>
</dbReference>
<evidence type="ECO:0000256" key="5">
    <source>
        <dbReference type="ARBA" id="ARBA00022692"/>
    </source>
</evidence>
<dbReference type="GO" id="GO:0016020">
    <property type="term" value="C:membrane"/>
    <property type="evidence" value="ECO:0007669"/>
    <property type="project" value="UniProtKB-SubCell"/>
</dbReference>
<dbReference type="CDD" id="cd23081">
    <property type="entry name" value="cpPDZ_EcRseP-like"/>
    <property type="match status" value="1"/>
</dbReference>
<dbReference type="GO" id="GO:0046872">
    <property type="term" value="F:metal ion binding"/>
    <property type="evidence" value="ECO:0007669"/>
    <property type="project" value="UniProtKB-KW"/>
</dbReference>
<dbReference type="InterPro" id="IPR001478">
    <property type="entry name" value="PDZ"/>
</dbReference>
<comment type="subcellular location">
    <subcellularLocation>
        <location evidence="2">Membrane</location>
        <topology evidence="2">Multi-pass membrane protein</topology>
    </subcellularLocation>
</comment>
<dbReference type="Pfam" id="PF02163">
    <property type="entry name" value="Peptidase_M50"/>
    <property type="match status" value="1"/>
</dbReference>
<evidence type="ECO:0000256" key="4">
    <source>
        <dbReference type="ARBA" id="ARBA00022670"/>
    </source>
</evidence>
<dbReference type="InterPro" id="IPR041489">
    <property type="entry name" value="PDZ_6"/>
</dbReference>
<protein>
    <recommendedName>
        <fullName evidence="11">Zinc metalloprotease</fullName>
        <ecNumber evidence="11">3.4.24.-</ecNumber>
    </recommendedName>
</protein>
<dbReference type="GO" id="GO:0004222">
    <property type="term" value="F:metalloendopeptidase activity"/>
    <property type="evidence" value="ECO:0007669"/>
    <property type="project" value="InterPro"/>
</dbReference>
<accession>A0A075WSD9</accession>
<dbReference type="PANTHER" id="PTHR42837">
    <property type="entry name" value="REGULATOR OF SIGMA-E PROTEASE RSEP"/>
    <property type="match status" value="1"/>
</dbReference>
<keyword evidence="14" id="KW-1185">Reference proteome</keyword>
<keyword evidence="7 11" id="KW-0862">Zinc</keyword>
<name>A0A075WSD9_9BACT</name>
<evidence type="ECO:0000256" key="1">
    <source>
        <dbReference type="ARBA" id="ARBA00001947"/>
    </source>
</evidence>
<dbReference type="AlphaFoldDB" id="A0A075WSD9"/>
<evidence type="ECO:0000256" key="9">
    <source>
        <dbReference type="ARBA" id="ARBA00023049"/>
    </source>
</evidence>
<keyword evidence="5 11" id="KW-0812">Transmembrane</keyword>
<dbReference type="HOGENOM" id="CLU_025778_1_0_0"/>
<organism evidence="13 14">
    <name type="scientific">Thermodesulfobacterium commune DSM 2178</name>
    <dbReference type="NCBI Taxonomy" id="289377"/>
    <lineage>
        <taxon>Bacteria</taxon>
        <taxon>Pseudomonadati</taxon>
        <taxon>Thermodesulfobacteriota</taxon>
        <taxon>Thermodesulfobacteria</taxon>
        <taxon>Thermodesulfobacteriales</taxon>
        <taxon>Thermodesulfobacteriaceae</taxon>
        <taxon>Thermodesulfobacterium</taxon>
    </lineage>
</organism>
<dbReference type="InterPro" id="IPR036034">
    <property type="entry name" value="PDZ_sf"/>
</dbReference>
<feature type="domain" description="PDZ" evidence="12">
    <location>
        <begin position="128"/>
        <end position="183"/>
    </location>
</feature>
<gene>
    <name evidence="13" type="ORF">HL41_05080</name>
</gene>
<dbReference type="STRING" id="289377.HL41_05080"/>
<keyword evidence="8 11" id="KW-1133">Transmembrane helix</keyword>
<keyword evidence="11" id="KW-0479">Metal-binding</keyword>
<feature type="transmembrane region" description="Helical" evidence="11">
    <location>
        <begin position="328"/>
        <end position="347"/>
    </location>
</feature>
<evidence type="ECO:0000313" key="13">
    <source>
        <dbReference type="EMBL" id="AIH04179.1"/>
    </source>
</evidence>
<dbReference type="NCBIfam" id="TIGR00054">
    <property type="entry name" value="RIP metalloprotease RseP"/>
    <property type="match status" value="1"/>
</dbReference>
<keyword evidence="9 11" id="KW-0482">Metalloprotease</keyword>
<dbReference type="PANTHER" id="PTHR42837:SF2">
    <property type="entry name" value="MEMBRANE METALLOPROTEASE ARASP2, CHLOROPLASTIC-RELATED"/>
    <property type="match status" value="1"/>
</dbReference>
<keyword evidence="10 11" id="KW-0472">Membrane</keyword>
<comment type="similarity">
    <text evidence="3 11">Belongs to the peptidase M50B family.</text>
</comment>
<dbReference type="EC" id="3.4.24.-" evidence="11"/>
<dbReference type="CDD" id="cd06163">
    <property type="entry name" value="S2P-M50_PDZ_RseP-like"/>
    <property type="match status" value="1"/>
</dbReference>
<reference evidence="13 14" key="1">
    <citation type="journal article" date="2015" name="Genome Announc.">
        <title>Genome Sequence of a Sulfate-Reducing Thermophilic Bacterium, Thermodesulfobacterium commune DSM 2178T (Phylum Thermodesulfobacteria).</title>
        <authorList>
            <person name="Bhatnagar S."/>
            <person name="Badger J.H."/>
            <person name="Madupu R."/>
            <person name="Khouri H.M."/>
            <person name="O'Connor E.M."/>
            <person name="Robb F.T."/>
            <person name="Ward N.L."/>
            <person name="Eisen J.A."/>
        </authorList>
    </citation>
    <scope>NUCLEOTIDE SEQUENCE [LARGE SCALE GENOMIC DNA]</scope>
    <source>
        <strain evidence="13 14">DSM 2178</strain>
    </source>
</reference>
<dbReference type="EMBL" id="CP008796">
    <property type="protein sequence ID" value="AIH04179.1"/>
    <property type="molecule type" value="Genomic_DNA"/>
</dbReference>